<gene>
    <name evidence="1" type="ORF">AALO_G00102770</name>
</gene>
<keyword evidence="2" id="KW-1185">Reference proteome</keyword>
<accession>A0AAV6GYN7</accession>
<dbReference type="EMBL" id="JADWDJ010000007">
    <property type="protein sequence ID" value="KAG5278787.1"/>
    <property type="molecule type" value="Genomic_DNA"/>
</dbReference>
<comment type="caution">
    <text evidence="1">The sequence shown here is derived from an EMBL/GenBank/DDBJ whole genome shotgun (WGS) entry which is preliminary data.</text>
</comment>
<proteinExistence type="predicted"/>
<dbReference type="AlphaFoldDB" id="A0AAV6GYN7"/>
<sequence length="240" mass="27355">MGKTAKRQALQRTLERYISETLSSIRAINRFCAQQDNWSQKRNEEITQMGKIQAEAKRKGFRKFLKGVITGDSGRQGLEKELGDVLKGTLEGIEQLQPFLEAVEKLAVTSLYAFTDDHHLPRGANAADVRSVIKAARMAAPRVIHFKRDDKAFFLPSLDIVEVLACQLGNYINNSKLICETLETREKNSNFSEDSISEDSNEEFIQEESILDHLKQLIDLRNDPDLRLTFLFQDRGGNFY</sequence>
<organism evidence="1 2">
    <name type="scientific">Alosa alosa</name>
    <name type="common">allis shad</name>
    <dbReference type="NCBI Taxonomy" id="278164"/>
    <lineage>
        <taxon>Eukaryota</taxon>
        <taxon>Metazoa</taxon>
        <taxon>Chordata</taxon>
        <taxon>Craniata</taxon>
        <taxon>Vertebrata</taxon>
        <taxon>Euteleostomi</taxon>
        <taxon>Actinopterygii</taxon>
        <taxon>Neopterygii</taxon>
        <taxon>Teleostei</taxon>
        <taxon>Clupei</taxon>
        <taxon>Clupeiformes</taxon>
        <taxon>Clupeoidei</taxon>
        <taxon>Clupeidae</taxon>
        <taxon>Alosa</taxon>
    </lineage>
</organism>
<reference evidence="1" key="1">
    <citation type="submission" date="2020-10" db="EMBL/GenBank/DDBJ databases">
        <title>Chromosome-scale genome assembly of the Allis shad, Alosa alosa.</title>
        <authorList>
            <person name="Margot Z."/>
            <person name="Christophe K."/>
            <person name="Cabau C."/>
            <person name="Louis A."/>
            <person name="Berthelot C."/>
            <person name="Parey E."/>
            <person name="Roest Crollius H."/>
            <person name="Montfort J."/>
            <person name="Robinson-Rechavi M."/>
            <person name="Bucao C."/>
            <person name="Bouchez O."/>
            <person name="Gislard M."/>
            <person name="Lluch J."/>
            <person name="Milhes M."/>
            <person name="Lampietro C."/>
            <person name="Lopez Roques C."/>
            <person name="Donnadieu C."/>
            <person name="Braasch I."/>
            <person name="Desvignes T."/>
            <person name="Postlethwait J."/>
            <person name="Bobe J."/>
            <person name="Guiguen Y."/>
        </authorList>
    </citation>
    <scope>NUCLEOTIDE SEQUENCE</scope>
    <source>
        <strain evidence="1">M-15738</strain>
        <tissue evidence="1">Blood</tissue>
    </source>
</reference>
<evidence type="ECO:0000313" key="2">
    <source>
        <dbReference type="Proteomes" id="UP000823561"/>
    </source>
</evidence>
<evidence type="ECO:0000313" key="1">
    <source>
        <dbReference type="EMBL" id="KAG5278787.1"/>
    </source>
</evidence>
<protein>
    <submittedName>
        <fullName evidence="1">Uncharacterized protein</fullName>
    </submittedName>
</protein>
<dbReference type="Proteomes" id="UP000823561">
    <property type="component" value="Chromosome 7"/>
</dbReference>
<name>A0AAV6GYN7_9TELE</name>